<keyword evidence="3" id="KW-1185">Reference proteome</keyword>
<dbReference type="Pfam" id="PF04964">
    <property type="entry name" value="Flp_Fap"/>
    <property type="match status" value="1"/>
</dbReference>
<protein>
    <submittedName>
        <fullName evidence="2">Flp family type IVb pilin</fullName>
    </submittedName>
</protein>
<dbReference type="InterPro" id="IPR007047">
    <property type="entry name" value="Flp_Fap"/>
</dbReference>
<dbReference type="AlphaFoldDB" id="A0A2U0SJA6"/>
<dbReference type="EMBL" id="QENQ01000001">
    <property type="protein sequence ID" value="PVX31436.1"/>
    <property type="molecule type" value="Genomic_DNA"/>
</dbReference>
<gene>
    <name evidence="2" type="ORF">DD559_08955</name>
</gene>
<evidence type="ECO:0000256" key="1">
    <source>
        <dbReference type="SAM" id="Phobius"/>
    </source>
</evidence>
<dbReference type="RefSeq" id="WP_116470818.1">
    <property type="nucleotide sequence ID" value="NZ_QENQ01000001.1"/>
</dbReference>
<keyword evidence="1" id="KW-0472">Membrane</keyword>
<evidence type="ECO:0000313" key="2">
    <source>
        <dbReference type="EMBL" id="PVX31436.1"/>
    </source>
</evidence>
<dbReference type="Proteomes" id="UP000245890">
    <property type="component" value="Unassembled WGS sequence"/>
</dbReference>
<sequence length="55" mass="5555">MKILRALAVHCKGATAIEYALVAALIAVAAVTAMGTLGNQLSSTFSTASTKMQAS</sequence>
<keyword evidence="1" id="KW-0812">Transmembrane</keyword>
<name>A0A2U0SJA6_9SPHN</name>
<reference evidence="2 3" key="1">
    <citation type="submission" date="2018-05" db="EMBL/GenBank/DDBJ databases">
        <title>Description of Sphingomonas pokkalii sp nov, isolated from the rhizosphere of saline tolerant pokkali rice and its draft genome analysis.</title>
        <authorList>
            <person name="Menon R."/>
            <person name="Kumari S."/>
            <person name="Rameshkumar N."/>
        </authorList>
    </citation>
    <scope>NUCLEOTIDE SEQUENCE [LARGE SCALE GENOMIC DNA]</scope>
    <source>
        <strain evidence="2 3">L3B27</strain>
    </source>
</reference>
<organism evidence="2 3">
    <name type="scientific">Sphingomonas pokkalii</name>
    <dbReference type="NCBI Taxonomy" id="2175090"/>
    <lineage>
        <taxon>Bacteria</taxon>
        <taxon>Pseudomonadati</taxon>
        <taxon>Pseudomonadota</taxon>
        <taxon>Alphaproteobacteria</taxon>
        <taxon>Sphingomonadales</taxon>
        <taxon>Sphingomonadaceae</taxon>
        <taxon>Sphingomonas</taxon>
    </lineage>
</organism>
<accession>A0A2U0SJA6</accession>
<keyword evidence="1" id="KW-1133">Transmembrane helix</keyword>
<comment type="caution">
    <text evidence="2">The sequence shown here is derived from an EMBL/GenBank/DDBJ whole genome shotgun (WGS) entry which is preliminary data.</text>
</comment>
<proteinExistence type="predicted"/>
<feature type="transmembrane region" description="Helical" evidence="1">
    <location>
        <begin position="20"/>
        <end position="38"/>
    </location>
</feature>
<evidence type="ECO:0000313" key="3">
    <source>
        <dbReference type="Proteomes" id="UP000245890"/>
    </source>
</evidence>